<dbReference type="OrthoDB" id="28610at2157"/>
<evidence type="ECO:0000313" key="1">
    <source>
        <dbReference type="EMBL" id="CAJ36412.1"/>
    </source>
</evidence>
<dbReference type="EMBL" id="AM114193">
    <property type="protein sequence ID" value="CAJ36412.1"/>
    <property type="molecule type" value="Genomic_DNA"/>
</dbReference>
<dbReference type="GeneID" id="5144693"/>
<dbReference type="InterPro" id="IPR011991">
    <property type="entry name" value="ArsR-like_HTH"/>
</dbReference>
<name>Q0W5D1_METAR</name>
<organism evidence="1 2">
    <name type="scientific">Methanocella arvoryzae (strain DSM 22066 / NBRC 105507 / MRE50)</name>
    <dbReference type="NCBI Taxonomy" id="351160"/>
    <lineage>
        <taxon>Archaea</taxon>
        <taxon>Methanobacteriati</taxon>
        <taxon>Methanobacteriota</taxon>
        <taxon>Stenosarchaea group</taxon>
        <taxon>Methanomicrobia</taxon>
        <taxon>Methanocellales</taxon>
        <taxon>Methanocellaceae</taxon>
        <taxon>Methanocella</taxon>
    </lineage>
</organism>
<dbReference type="Proteomes" id="UP000000663">
    <property type="component" value="Chromosome"/>
</dbReference>
<evidence type="ECO:0000313" key="2">
    <source>
        <dbReference type="Proteomes" id="UP000000663"/>
    </source>
</evidence>
<dbReference type="CDD" id="cd00090">
    <property type="entry name" value="HTH_ARSR"/>
    <property type="match status" value="1"/>
</dbReference>
<dbReference type="AlphaFoldDB" id="Q0W5D1"/>
<accession>Q0W5D1</accession>
<sequence>MPHKQRPDSAIQEIMIVEDPHAIKLLCSPRYAEIIRIISGEEFSVSDVARKLGANSGSVYYHMKELEKHGLVKLVREEIVGGVVKKYYRKAAMNFTFNISDPSSPSAAAAVAAGINEEFWEKLIKSLSYMGYNVLPGKMAEAKRDLMAMDRRSKAILAELQQSGLEQVEKDRLVVANAYQVAIMLRLVEDEQFLEAARKFSGGFLREQAGTGKQDSKEKSGKHD</sequence>
<keyword evidence="2" id="KW-1185">Reference proteome</keyword>
<dbReference type="eggNOG" id="arCOG01687">
    <property type="taxonomic scope" value="Archaea"/>
</dbReference>
<dbReference type="KEGG" id="rci:RCIX1094"/>
<dbReference type="RefSeq" id="WP_012036113.1">
    <property type="nucleotide sequence ID" value="NC_009464.1"/>
</dbReference>
<proteinExistence type="predicted"/>
<protein>
    <submittedName>
        <fullName evidence="1">Uncharacterized protein</fullName>
    </submittedName>
</protein>
<dbReference type="InterPro" id="IPR036388">
    <property type="entry name" value="WH-like_DNA-bd_sf"/>
</dbReference>
<dbReference type="SUPFAM" id="SSF46785">
    <property type="entry name" value="Winged helix' DNA-binding domain"/>
    <property type="match status" value="1"/>
</dbReference>
<gene>
    <name evidence="1" type="ORF">RCIX1094</name>
</gene>
<dbReference type="Gene3D" id="1.10.10.10">
    <property type="entry name" value="Winged helix-like DNA-binding domain superfamily/Winged helix DNA-binding domain"/>
    <property type="match status" value="1"/>
</dbReference>
<dbReference type="STRING" id="351160.RCIX1094"/>
<dbReference type="InterPro" id="IPR036390">
    <property type="entry name" value="WH_DNA-bd_sf"/>
</dbReference>
<reference evidence="1 2" key="1">
    <citation type="journal article" date="2006" name="Science">
        <title>Genome of rice cluster I archaea -- the key methane producers in the rice rhizosphere.</title>
        <authorList>
            <person name="Erkel C."/>
            <person name="Kube M."/>
            <person name="Reinhardt R."/>
            <person name="Liesack W."/>
        </authorList>
    </citation>
    <scope>NUCLEOTIDE SEQUENCE [LARGE SCALE GENOMIC DNA]</scope>
    <source>
        <strain evidence="2">DSM 22066 / NBRC 105507 / MRE50</strain>
    </source>
</reference>
<dbReference type="Pfam" id="PF12840">
    <property type="entry name" value="HTH_20"/>
    <property type="match status" value="1"/>
</dbReference>